<proteinExistence type="predicted"/>
<sequence>MKNWVCALAVTMLAGCGYFGAPVREFDSTVKQLNLANVVEGAWQRVCFITPYTDNQRARKVLGFRFDVEKLTRIKTNDGVTLLVFIEDNQVEHYFETPRGNIDFTSVMPTCIDRENAYLKLESNSNWTRAVHSGKRE</sequence>
<reference evidence="1 2" key="1">
    <citation type="submission" date="2023-12" db="EMBL/GenBank/DDBJ databases">
        <title>Friends and Foes: Symbiotic and Algicidal bacterial influence on Karenia brevis blooms.</title>
        <authorList>
            <person name="Fei C."/>
            <person name="Mohamed A.R."/>
            <person name="Booker A."/>
            <person name="Arshad M."/>
            <person name="Klass S."/>
            <person name="Ahn S."/>
            <person name="Gilbert P.M."/>
            <person name="Heil C.A."/>
            <person name="Martinez J.M."/>
            <person name="Amin S.A."/>
        </authorList>
    </citation>
    <scope>NUCLEOTIDE SEQUENCE [LARGE SCALE GENOMIC DNA]</scope>
    <source>
        <strain evidence="1 2">CE15</strain>
    </source>
</reference>
<accession>A0ABU8EXN2</accession>
<evidence type="ECO:0000313" key="1">
    <source>
        <dbReference type="EMBL" id="MEI4551739.1"/>
    </source>
</evidence>
<evidence type="ECO:0000313" key="2">
    <source>
        <dbReference type="Proteomes" id="UP001382455"/>
    </source>
</evidence>
<comment type="caution">
    <text evidence="1">The sequence shown here is derived from an EMBL/GenBank/DDBJ whole genome shotgun (WGS) entry which is preliminary data.</text>
</comment>
<dbReference type="Proteomes" id="UP001382455">
    <property type="component" value="Unassembled WGS sequence"/>
</dbReference>
<gene>
    <name evidence="1" type="ORF">WAE96_18830</name>
</gene>
<dbReference type="RefSeq" id="WP_336436669.1">
    <property type="nucleotide sequence ID" value="NZ_JBAWKS010000002.1"/>
</dbReference>
<protein>
    <recommendedName>
        <fullName evidence="3">Lipoprotein</fullName>
    </recommendedName>
</protein>
<evidence type="ECO:0008006" key="3">
    <source>
        <dbReference type="Google" id="ProtNLM"/>
    </source>
</evidence>
<organism evidence="1 2">
    <name type="scientific">Pseudoalteromonas spongiae</name>
    <dbReference type="NCBI Taxonomy" id="298657"/>
    <lineage>
        <taxon>Bacteria</taxon>
        <taxon>Pseudomonadati</taxon>
        <taxon>Pseudomonadota</taxon>
        <taxon>Gammaproteobacteria</taxon>
        <taxon>Alteromonadales</taxon>
        <taxon>Pseudoalteromonadaceae</taxon>
        <taxon>Pseudoalteromonas</taxon>
    </lineage>
</organism>
<dbReference type="PROSITE" id="PS51257">
    <property type="entry name" value="PROKAR_LIPOPROTEIN"/>
    <property type="match status" value="1"/>
</dbReference>
<name>A0ABU8EXN2_9GAMM</name>
<keyword evidence="2" id="KW-1185">Reference proteome</keyword>
<dbReference type="EMBL" id="JBAWKS010000002">
    <property type="protein sequence ID" value="MEI4551739.1"/>
    <property type="molecule type" value="Genomic_DNA"/>
</dbReference>